<dbReference type="Pfam" id="PF13614">
    <property type="entry name" value="AAA_31"/>
    <property type="match status" value="1"/>
</dbReference>
<keyword evidence="6" id="KW-0997">Cell inner membrane</keyword>
<evidence type="ECO:0000256" key="4">
    <source>
        <dbReference type="ARBA" id="ARBA00011903"/>
    </source>
</evidence>
<keyword evidence="5" id="KW-1003">Cell membrane</keyword>
<dbReference type="GO" id="GO:0004715">
    <property type="term" value="F:non-membrane spanning protein tyrosine kinase activity"/>
    <property type="evidence" value="ECO:0007669"/>
    <property type="project" value="UniProtKB-EC"/>
</dbReference>
<name>A0A377HJJ4_GRIHO</name>
<evidence type="ECO:0000256" key="15">
    <source>
        <dbReference type="ARBA" id="ARBA00051245"/>
    </source>
</evidence>
<accession>A0A377HJJ4</accession>
<evidence type="ECO:0000256" key="2">
    <source>
        <dbReference type="ARBA" id="ARBA00007316"/>
    </source>
</evidence>
<evidence type="ECO:0000256" key="6">
    <source>
        <dbReference type="ARBA" id="ARBA00022519"/>
    </source>
</evidence>
<evidence type="ECO:0000313" key="22">
    <source>
        <dbReference type="Proteomes" id="UP000254512"/>
    </source>
</evidence>
<dbReference type="Gene3D" id="3.40.50.300">
    <property type="entry name" value="P-loop containing nucleotide triphosphate hydrolases"/>
    <property type="match status" value="1"/>
</dbReference>
<evidence type="ECO:0000259" key="20">
    <source>
        <dbReference type="Pfam" id="PF13807"/>
    </source>
</evidence>
<keyword evidence="11" id="KW-0067">ATP-binding</keyword>
<evidence type="ECO:0000256" key="1">
    <source>
        <dbReference type="ARBA" id="ARBA00004429"/>
    </source>
</evidence>
<keyword evidence="7 21" id="KW-0808">Transferase</keyword>
<evidence type="ECO:0000256" key="17">
    <source>
        <dbReference type="SAM" id="Phobius"/>
    </source>
</evidence>
<evidence type="ECO:0000256" key="3">
    <source>
        <dbReference type="ARBA" id="ARBA00008883"/>
    </source>
</evidence>
<dbReference type="PANTHER" id="PTHR32309">
    <property type="entry name" value="TYROSINE-PROTEIN KINASE"/>
    <property type="match status" value="1"/>
</dbReference>
<evidence type="ECO:0000256" key="8">
    <source>
        <dbReference type="ARBA" id="ARBA00022692"/>
    </source>
</evidence>
<keyword evidence="8 17" id="KW-0812">Transmembrane</keyword>
<keyword evidence="9" id="KW-0547">Nucleotide-binding</keyword>
<dbReference type="Proteomes" id="UP000254512">
    <property type="component" value="Unassembled WGS sequence"/>
</dbReference>
<dbReference type="GO" id="GO:0005524">
    <property type="term" value="F:ATP binding"/>
    <property type="evidence" value="ECO:0007669"/>
    <property type="project" value="UniProtKB-KW"/>
</dbReference>
<evidence type="ECO:0000259" key="19">
    <source>
        <dbReference type="Pfam" id="PF13614"/>
    </source>
</evidence>
<evidence type="ECO:0000259" key="18">
    <source>
        <dbReference type="Pfam" id="PF02706"/>
    </source>
</evidence>
<dbReference type="InterPro" id="IPR005702">
    <property type="entry name" value="Wzc-like_C"/>
</dbReference>
<keyword evidence="16" id="KW-0175">Coiled coil</keyword>
<comment type="subcellular location">
    <subcellularLocation>
        <location evidence="1">Cell inner membrane</location>
        <topology evidence="1">Multi-pass membrane protein</topology>
    </subcellularLocation>
</comment>
<evidence type="ECO:0000256" key="16">
    <source>
        <dbReference type="SAM" id="Coils"/>
    </source>
</evidence>
<comment type="similarity">
    <text evidence="3">Belongs to the etk/wzc family.</text>
</comment>
<keyword evidence="14" id="KW-0829">Tyrosine-protein kinase</keyword>
<feature type="domain" description="AAA" evidence="19">
    <location>
        <begin position="551"/>
        <end position="658"/>
    </location>
</feature>
<feature type="transmembrane region" description="Helical" evidence="17">
    <location>
        <begin position="27"/>
        <end position="53"/>
    </location>
</feature>
<evidence type="ECO:0000313" key="21">
    <source>
        <dbReference type="EMBL" id="STO56307.1"/>
    </source>
</evidence>
<dbReference type="InterPro" id="IPR050445">
    <property type="entry name" value="Bact_polysacc_biosynth/exp"/>
</dbReference>
<evidence type="ECO:0000256" key="13">
    <source>
        <dbReference type="ARBA" id="ARBA00023136"/>
    </source>
</evidence>
<keyword evidence="10 21" id="KW-0418">Kinase</keyword>
<evidence type="ECO:0000256" key="11">
    <source>
        <dbReference type="ARBA" id="ARBA00022840"/>
    </source>
</evidence>
<dbReference type="InterPro" id="IPR032807">
    <property type="entry name" value="GNVR"/>
</dbReference>
<feature type="domain" description="Tyrosine-protein kinase G-rich" evidence="20">
    <location>
        <begin position="396"/>
        <end position="466"/>
    </location>
</feature>
<dbReference type="NCBIfam" id="TIGR01007">
    <property type="entry name" value="eps_fam"/>
    <property type="match status" value="1"/>
</dbReference>
<evidence type="ECO:0000256" key="10">
    <source>
        <dbReference type="ARBA" id="ARBA00022777"/>
    </source>
</evidence>
<dbReference type="RefSeq" id="WP_115659379.1">
    <property type="nucleotide sequence ID" value="NZ_JARGYG010000003.1"/>
</dbReference>
<organism evidence="21 22">
    <name type="scientific">Grimontia hollisae</name>
    <name type="common">Vibrio hollisae</name>
    <dbReference type="NCBI Taxonomy" id="673"/>
    <lineage>
        <taxon>Bacteria</taxon>
        <taxon>Pseudomonadati</taxon>
        <taxon>Pseudomonadota</taxon>
        <taxon>Gammaproteobacteria</taxon>
        <taxon>Vibrionales</taxon>
        <taxon>Vibrionaceae</taxon>
        <taxon>Grimontia</taxon>
    </lineage>
</organism>
<dbReference type="CDD" id="cd05387">
    <property type="entry name" value="BY-kinase"/>
    <property type="match status" value="1"/>
</dbReference>
<dbReference type="InterPro" id="IPR003856">
    <property type="entry name" value="LPS_length_determ_N"/>
</dbReference>
<dbReference type="InterPro" id="IPR025669">
    <property type="entry name" value="AAA_dom"/>
</dbReference>
<feature type="domain" description="Polysaccharide chain length determinant N-terminal" evidence="18">
    <location>
        <begin position="15"/>
        <end position="105"/>
    </location>
</feature>
<feature type="coiled-coil region" evidence="16">
    <location>
        <begin position="305"/>
        <end position="382"/>
    </location>
</feature>
<dbReference type="Pfam" id="PF13807">
    <property type="entry name" value="GNVR"/>
    <property type="match status" value="1"/>
</dbReference>
<dbReference type="SUPFAM" id="SSF52540">
    <property type="entry name" value="P-loop containing nucleoside triphosphate hydrolases"/>
    <property type="match status" value="1"/>
</dbReference>
<evidence type="ECO:0000256" key="12">
    <source>
        <dbReference type="ARBA" id="ARBA00022989"/>
    </source>
</evidence>
<evidence type="ECO:0000256" key="5">
    <source>
        <dbReference type="ARBA" id="ARBA00022475"/>
    </source>
</evidence>
<dbReference type="Pfam" id="PF02706">
    <property type="entry name" value="Wzz"/>
    <property type="match status" value="1"/>
</dbReference>
<keyword evidence="12 17" id="KW-1133">Transmembrane helix</keyword>
<proteinExistence type="inferred from homology"/>
<dbReference type="InterPro" id="IPR027417">
    <property type="entry name" value="P-loop_NTPase"/>
</dbReference>
<comment type="similarity">
    <text evidence="2">Belongs to the CpsD/CapB family.</text>
</comment>
<dbReference type="EMBL" id="UGHD01000002">
    <property type="protein sequence ID" value="STO56307.1"/>
    <property type="molecule type" value="Genomic_DNA"/>
</dbReference>
<evidence type="ECO:0000256" key="7">
    <source>
        <dbReference type="ARBA" id="ARBA00022679"/>
    </source>
</evidence>
<comment type="catalytic activity">
    <reaction evidence="15">
        <text>L-tyrosyl-[protein] + ATP = O-phospho-L-tyrosyl-[protein] + ADP + H(+)</text>
        <dbReference type="Rhea" id="RHEA:10596"/>
        <dbReference type="Rhea" id="RHEA-COMP:10136"/>
        <dbReference type="Rhea" id="RHEA-COMP:20101"/>
        <dbReference type="ChEBI" id="CHEBI:15378"/>
        <dbReference type="ChEBI" id="CHEBI:30616"/>
        <dbReference type="ChEBI" id="CHEBI:46858"/>
        <dbReference type="ChEBI" id="CHEBI:61978"/>
        <dbReference type="ChEBI" id="CHEBI:456216"/>
        <dbReference type="EC" id="2.7.10.2"/>
    </reaction>
</comment>
<protein>
    <recommendedName>
        <fullName evidence="4">non-specific protein-tyrosine kinase</fullName>
        <ecNumber evidence="4">2.7.10.2</ecNumber>
    </recommendedName>
</protein>
<evidence type="ECO:0000256" key="14">
    <source>
        <dbReference type="ARBA" id="ARBA00023137"/>
    </source>
</evidence>
<gene>
    <name evidence="21" type="primary">wzc_1</name>
    <name evidence="21" type="ORF">NCTC11645_00645</name>
</gene>
<dbReference type="AlphaFoldDB" id="A0A377HJJ4"/>
<keyword evidence="13 17" id="KW-0472">Membrane</keyword>
<dbReference type="PANTHER" id="PTHR32309:SF13">
    <property type="entry name" value="FERRIC ENTEROBACTIN TRANSPORT PROTEIN FEPE"/>
    <property type="match status" value="1"/>
</dbReference>
<evidence type="ECO:0000256" key="9">
    <source>
        <dbReference type="ARBA" id="ARBA00022741"/>
    </source>
</evidence>
<dbReference type="STRING" id="673.AL542_07890"/>
<dbReference type="EC" id="2.7.10.2" evidence="4"/>
<reference evidence="21 22" key="1">
    <citation type="submission" date="2018-06" db="EMBL/GenBank/DDBJ databases">
        <authorList>
            <consortium name="Pathogen Informatics"/>
            <person name="Doyle S."/>
        </authorList>
    </citation>
    <scope>NUCLEOTIDE SEQUENCE [LARGE SCALE GENOMIC DNA]</scope>
    <source>
        <strain evidence="21 22">NCTC11645</strain>
    </source>
</reference>
<sequence>MKLIEPNQAIEPARLDLKRYISVIWRYWLPIAFFVTTMTLIATVIILTISPVYRATATLLIESEANNAISIEEVYTFDTSQKEYYQTQFEILRSNHIAEKVIEELGIANIREFNNQVGEPSGRDKLLRLLYNIAPLQQFLPEPVSHAELMNESAARQAVLKKFKSHLTISPIRNTQLVNIHFGSTDPELAASVANALGQAYIESNLEARLVATQTASFWITERLSELKENLNTAEQALTTFLKEEGLIELSDIDELAGNELTNLSIRSANARERRVAAESLFSQLRNNANASLMAVPEISNHPQVRDVKNAETDAERRVSELSKRYGPKHDKMIQAQAQLDAVRQRMYAVLYNLAQGIEKELDSARQQERVLAAELESKKNDYQLISAKRAQYESLKRDVDANRQLYDIFLNRQKETSATSDFEAVQARFTDRATVPQEPFSPQTSKLIVISAAFTFLLAIVGAFLADAYRNTIEKPDDIEEKLGLQHLGFLPRVKGKRFKNAPLDHTVYLDPDETLFSESVRTIRTSILLTLTNSKRNVLAVTSSLPSEGKTTVALNLAQSLAKMERTLLIDCDLRMPAVGQRYALPRNQAGLSNVLVMGAPVADCIYHDDDTKLDILPAGLLPSNPQELLGSTKFSALLTQLTQSYDRIILDTPPIQVVSDGLILGRLAGGMILVVKAESTTEKQVNRSISQLVRHDIAIDGVVLNQLSARHAEEKYKLHYGYYNNNKQHDNTLEAS</sequence>
<dbReference type="GO" id="GO:0005886">
    <property type="term" value="C:plasma membrane"/>
    <property type="evidence" value="ECO:0007669"/>
    <property type="project" value="UniProtKB-SubCell"/>
</dbReference>